<proteinExistence type="predicted"/>
<feature type="signal peptide" evidence="1">
    <location>
        <begin position="1"/>
        <end position="26"/>
    </location>
</feature>
<protein>
    <recommendedName>
        <fullName evidence="3">ABC-type transport auxiliary lipoprotein component domain-containing protein</fullName>
    </recommendedName>
</protein>
<gene>
    <name evidence="2" type="ORF">AVDCRST_MAG40-1014</name>
</gene>
<keyword evidence="1" id="KW-0732">Signal</keyword>
<organism evidence="2">
    <name type="scientific">uncultured Gemmatimonadaceae bacterium</name>
    <dbReference type="NCBI Taxonomy" id="246130"/>
    <lineage>
        <taxon>Bacteria</taxon>
        <taxon>Pseudomonadati</taxon>
        <taxon>Gemmatimonadota</taxon>
        <taxon>Gemmatimonadia</taxon>
        <taxon>Gemmatimonadales</taxon>
        <taxon>Gemmatimonadaceae</taxon>
        <taxon>environmental samples</taxon>
    </lineage>
</organism>
<sequence>MPHRLLAALALPALVAACASRPTSTAAPGAPASAGAAAAAAVARPLGGLVGERVAVAPVQRLRVVDSTLAAGASSADVAGYLSGLDSAIAAAAAERSSAWVYAPTVSRTARRNPTYSPDVHRLAVSPLLAGRRLGPDNALPDPLASQLRTVVALNDARYVVVPAELRLEPAPSPARGRLVLRVALVDARASQLRWAGEIAAALGPAPAPALSPLAAATLATRFADLIAAP</sequence>
<accession>A0A6J4KPP1</accession>
<feature type="chain" id="PRO_5026731394" description="ABC-type transport auxiliary lipoprotein component domain-containing protein" evidence="1">
    <location>
        <begin position="27"/>
        <end position="230"/>
    </location>
</feature>
<dbReference type="PROSITE" id="PS51257">
    <property type="entry name" value="PROKAR_LIPOPROTEIN"/>
    <property type="match status" value="1"/>
</dbReference>
<evidence type="ECO:0008006" key="3">
    <source>
        <dbReference type="Google" id="ProtNLM"/>
    </source>
</evidence>
<name>A0A6J4KPP1_9BACT</name>
<evidence type="ECO:0000313" key="2">
    <source>
        <dbReference type="EMBL" id="CAA9311690.1"/>
    </source>
</evidence>
<dbReference type="EMBL" id="CADCTX010000296">
    <property type="protein sequence ID" value="CAA9311690.1"/>
    <property type="molecule type" value="Genomic_DNA"/>
</dbReference>
<reference evidence="2" key="1">
    <citation type="submission" date="2020-02" db="EMBL/GenBank/DDBJ databases">
        <authorList>
            <person name="Meier V. D."/>
        </authorList>
    </citation>
    <scope>NUCLEOTIDE SEQUENCE</scope>
    <source>
        <strain evidence="2">AVDCRST_MAG40</strain>
    </source>
</reference>
<dbReference type="AlphaFoldDB" id="A0A6J4KPP1"/>
<evidence type="ECO:0000256" key="1">
    <source>
        <dbReference type="SAM" id="SignalP"/>
    </source>
</evidence>